<dbReference type="RefSeq" id="WP_184656638.1">
    <property type="nucleotide sequence ID" value="NZ_JACHFQ010000001.1"/>
</dbReference>
<comment type="caution">
    <text evidence="1">The sequence shown here is derived from an EMBL/GenBank/DDBJ whole genome shotgun (WGS) entry which is preliminary data.</text>
</comment>
<protein>
    <submittedName>
        <fullName evidence="1">dTDP-D-glucose 4,6-dehydratase</fullName>
    </submittedName>
</protein>
<accession>A0A7W8G714</accession>
<gene>
    <name evidence="1" type="ORF">HNP76_000241</name>
</gene>
<organism evidence="1 2">
    <name type="scientific">Treponema ruminis</name>
    <dbReference type="NCBI Taxonomy" id="744515"/>
    <lineage>
        <taxon>Bacteria</taxon>
        <taxon>Pseudomonadati</taxon>
        <taxon>Spirochaetota</taxon>
        <taxon>Spirochaetia</taxon>
        <taxon>Spirochaetales</taxon>
        <taxon>Treponemataceae</taxon>
        <taxon>Treponema</taxon>
    </lineage>
</organism>
<dbReference type="InterPro" id="IPR036291">
    <property type="entry name" value="NAD(P)-bd_dom_sf"/>
</dbReference>
<dbReference type="AlphaFoldDB" id="A0A7W8G714"/>
<dbReference type="Proteomes" id="UP000518887">
    <property type="component" value="Unassembled WGS sequence"/>
</dbReference>
<dbReference type="SUPFAM" id="SSF51735">
    <property type="entry name" value="NAD(P)-binding Rossmann-fold domains"/>
    <property type="match status" value="1"/>
</dbReference>
<keyword evidence="2" id="KW-1185">Reference proteome</keyword>
<name>A0A7W8G714_9SPIR</name>
<reference evidence="1 2" key="1">
    <citation type="submission" date="2020-08" db="EMBL/GenBank/DDBJ databases">
        <title>Genomic Encyclopedia of Type Strains, Phase IV (KMG-IV): sequencing the most valuable type-strain genomes for metagenomic binning, comparative biology and taxonomic classification.</title>
        <authorList>
            <person name="Goeker M."/>
        </authorList>
    </citation>
    <scope>NUCLEOTIDE SEQUENCE [LARGE SCALE GENOMIC DNA]</scope>
    <source>
        <strain evidence="1 2">DSM 103462</strain>
    </source>
</reference>
<evidence type="ECO:0000313" key="2">
    <source>
        <dbReference type="Proteomes" id="UP000518887"/>
    </source>
</evidence>
<dbReference type="PANTHER" id="PTHR43000">
    <property type="entry name" value="DTDP-D-GLUCOSE 4,6-DEHYDRATASE-RELATED"/>
    <property type="match status" value="1"/>
</dbReference>
<proteinExistence type="predicted"/>
<sequence length="166" mass="19587">MNPVDDSREGIAGMLVKKAEEAFVFECAENSRPFYLPKDGSLKLQFFYIEDLCKIIERIIEKKIPQHIINVGNEECLSALDWVKLCYDVAKSPLKIKNVRDNIEQRKYFPFYDYEYKLDVTIQKELLPETTSMKEGLVKSYEWYKNNKDAVTRKNFIAYIDEEFAE</sequence>
<dbReference type="Gene3D" id="3.40.50.720">
    <property type="entry name" value="NAD(P)-binding Rossmann-like Domain"/>
    <property type="match status" value="1"/>
</dbReference>
<dbReference type="Gene3D" id="3.90.25.10">
    <property type="entry name" value="UDP-galactose 4-epimerase, domain 1"/>
    <property type="match status" value="1"/>
</dbReference>
<evidence type="ECO:0000313" key="1">
    <source>
        <dbReference type="EMBL" id="MBB5224901.1"/>
    </source>
</evidence>
<dbReference type="EMBL" id="JACHFQ010000001">
    <property type="protein sequence ID" value="MBB5224901.1"/>
    <property type="molecule type" value="Genomic_DNA"/>
</dbReference>